<feature type="transmembrane region" description="Helical" evidence="1">
    <location>
        <begin position="5"/>
        <end position="25"/>
    </location>
</feature>
<evidence type="ECO:0000313" key="2">
    <source>
        <dbReference type="EMBL" id="KKR86353.1"/>
    </source>
</evidence>
<feature type="transmembrane region" description="Helical" evidence="1">
    <location>
        <begin position="111"/>
        <end position="130"/>
    </location>
</feature>
<keyword evidence="1" id="KW-0812">Transmembrane</keyword>
<feature type="transmembrane region" description="Helical" evidence="1">
    <location>
        <begin position="293"/>
        <end position="311"/>
    </location>
</feature>
<comment type="caution">
    <text evidence="2">The sequence shown here is derived from an EMBL/GenBank/DDBJ whole genome shotgun (WGS) entry which is preliminary data.</text>
</comment>
<feature type="transmembrane region" description="Helical" evidence="1">
    <location>
        <begin position="199"/>
        <end position="218"/>
    </location>
</feature>
<keyword evidence="1" id="KW-1133">Transmembrane helix</keyword>
<protein>
    <recommendedName>
        <fullName evidence="4">Glycosyltransferase RgtA/B/C/D-like domain-containing protein</fullName>
    </recommendedName>
</protein>
<keyword evidence="1" id="KW-0472">Membrane</keyword>
<feature type="transmembrane region" description="Helical" evidence="1">
    <location>
        <begin position="136"/>
        <end position="153"/>
    </location>
</feature>
<name>A0A0G0UBL4_9BACT</name>
<evidence type="ECO:0008006" key="4">
    <source>
        <dbReference type="Google" id="ProtNLM"/>
    </source>
</evidence>
<dbReference type="EMBL" id="LCAG01000016">
    <property type="protein sequence ID" value="KKR86353.1"/>
    <property type="molecule type" value="Genomic_DNA"/>
</dbReference>
<accession>A0A0G0UBL4</accession>
<sequence length="501" mass="57746">MKRIYLYSFIVLVAFNTILASWYVLHGDIFFTSDIARDFHLLRELDEKKIMLIGPRSSGDLFHGPLWSYLNYPAFVLGKGDPIIVGWFWVLLASFSTVLSYFIGKALFSKNVGFGYALMVSVYFTFLTRAMSHPHGAMIVIPLWFFCFVRYVTKHTFIFLLAHVALSGILVQFELAPGLPLAILSVIAILYLVWKQHRYSHVFALLILPLILGNFIVFDFRHDHIFFQKVLGFITPYQGGELFDYTMFIKNRLVLLFSSPEILRRDPGGRNMILFFVMLAGIAIQLHDRKHIAFYLSFLYFYVGFFVLSFIDKGPILYFHQYPLFLLVFLIFSSLLTGRYKKACTVLFILIYAANTWSSLGDARASSGFIGTHKYSWKFLSGIAKQVFDGPENEFGYFVYAPDVLAYEPKYAIFYEATRHPQKKAASFQKMPVTYLIAAPHPPADPYMLDSWWRINQVNIASSPEEVTKFDNGYKIEKYYLTAQEQAVTFDSAIDPGLHFR</sequence>
<dbReference type="Proteomes" id="UP000034854">
    <property type="component" value="Unassembled WGS sequence"/>
</dbReference>
<evidence type="ECO:0000313" key="3">
    <source>
        <dbReference type="Proteomes" id="UP000034854"/>
    </source>
</evidence>
<organism evidence="2 3">
    <name type="scientific">Candidatus Curtissbacteria bacterium GW2011_GWA1_41_11</name>
    <dbReference type="NCBI Taxonomy" id="1618409"/>
    <lineage>
        <taxon>Bacteria</taxon>
        <taxon>Candidatus Curtissiibacteriota</taxon>
    </lineage>
</organism>
<feature type="transmembrane region" description="Helical" evidence="1">
    <location>
        <begin position="160"/>
        <end position="193"/>
    </location>
</feature>
<gene>
    <name evidence="2" type="ORF">UU34_C0016G0013</name>
</gene>
<feature type="transmembrane region" description="Helical" evidence="1">
    <location>
        <begin position="317"/>
        <end position="336"/>
    </location>
</feature>
<proteinExistence type="predicted"/>
<dbReference type="AlphaFoldDB" id="A0A0G0UBL4"/>
<evidence type="ECO:0000256" key="1">
    <source>
        <dbReference type="SAM" id="Phobius"/>
    </source>
</evidence>
<feature type="transmembrane region" description="Helical" evidence="1">
    <location>
        <begin position="83"/>
        <end position="104"/>
    </location>
</feature>
<reference evidence="2 3" key="1">
    <citation type="journal article" date="2015" name="Nature">
        <title>rRNA introns, odd ribosomes, and small enigmatic genomes across a large radiation of phyla.</title>
        <authorList>
            <person name="Brown C.T."/>
            <person name="Hug L.A."/>
            <person name="Thomas B.C."/>
            <person name="Sharon I."/>
            <person name="Castelle C.J."/>
            <person name="Singh A."/>
            <person name="Wilkins M.J."/>
            <person name="Williams K.H."/>
            <person name="Banfield J.F."/>
        </authorList>
    </citation>
    <scope>NUCLEOTIDE SEQUENCE [LARGE SCALE GENOMIC DNA]</scope>
</reference>